<accession>A0A5N6HHK8</accession>
<name>A0A5N6HHK8_ASPFL</name>
<keyword evidence="1" id="KW-0547">Nucleotide-binding</keyword>
<dbReference type="PRINTS" id="PR00195">
    <property type="entry name" value="DYNAMIN"/>
</dbReference>
<dbReference type="Pfam" id="PF00350">
    <property type="entry name" value="Dynamin_N"/>
    <property type="match status" value="1"/>
</dbReference>
<feature type="compositionally biased region" description="Basic residues" evidence="3">
    <location>
        <begin position="797"/>
        <end position="811"/>
    </location>
</feature>
<sequence length="819" mass="91968">MVLKKFFTNSLEELCTKEQLELLDSIDTLRLQGISHYISLPQIIVCGDQSSGKSSVLEAISGVSFPVRSNLCTRFPTELVLRKSPQIGVSVSIVPHHSRTEAEQQSLSQFHEQLEGFDGLPRLIDNAKAIMGISTHGKAFSNDLLRVEVSGPDRPHLTIVDLPGLIHSETKQQSAADVKLVQDVVQSYMREPRSIILAVVSAKNDFANQIVLTLAREADRTGSRTLGVITKPDTLTPGSETEAMFVSLAKNQQVSFRHGWHVLKNQDSEKSNGTLTERDAEEEHFFAKGVWRDLPLSDVAIKPFRERLSKVLLGQIATELPSLIEEIQVQVGDCQRRLERLGSPRTTIAEQKYYLLHISQSFQNLVRTATDGTYNDPFFNSGQSTSGYSRRIRATIQNLNQEFTERITSGGHYRQITDGDESEAVSRQQVLVTREEYIQHIQNVLKHTRGKELPGTFNPLIIGELFREQSSQWEAIARGHVTTAWNIAKDFVRAVVLHIGDITTAKGLLREIVDPRFDQLLRDLQQRTSELLQPHQQGHPITYNHYFTENLQKARREAWGDGLSTIICNFFGVSSLEATSLDGPSYNLRHLHDSILQSTESSMSRFAATEALECMLAYYKVALKRFIDGVAIEVIETNLIKPLADIFAPLLVFDMADDLATRIAGESIENKSLRDQLSRKLHILRKGSETCRMFIGIRGLDIVEDDRPEELDNLEKVDTPQASIDDLYENEDPTFIDMSVNNTYLSPTIPDILSPVSQQAPPLVDEPTPAEIVTESGYDYIGDQPIGAPSIEQRDLKRSKKSKKGKTKKKSSRSDDWEL</sequence>
<keyword evidence="2" id="KW-0342">GTP-binding</keyword>
<dbReference type="GO" id="GO:0008017">
    <property type="term" value="F:microtubule binding"/>
    <property type="evidence" value="ECO:0007669"/>
    <property type="project" value="TreeGrafter"/>
</dbReference>
<evidence type="ECO:0000256" key="2">
    <source>
        <dbReference type="ARBA" id="ARBA00023134"/>
    </source>
</evidence>
<dbReference type="PROSITE" id="PS51718">
    <property type="entry name" value="G_DYNAMIN_2"/>
    <property type="match status" value="1"/>
</dbReference>
<organism evidence="6">
    <name type="scientific">Aspergillus flavus</name>
    <dbReference type="NCBI Taxonomy" id="5059"/>
    <lineage>
        <taxon>Eukaryota</taxon>
        <taxon>Fungi</taxon>
        <taxon>Dikarya</taxon>
        <taxon>Ascomycota</taxon>
        <taxon>Pezizomycotina</taxon>
        <taxon>Eurotiomycetes</taxon>
        <taxon>Eurotiomycetidae</taxon>
        <taxon>Eurotiales</taxon>
        <taxon>Aspergillaceae</taxon>
        <taxon>Aspergillus</taxon>
        <taxon>Aspergillus subgen. Circumdati</taxon>
    </lineage>
</organism>
<protein>
    <submittedName>
        <fullName evidence="6">P-loop containing nucleoside triphosphate hydrolase protein</fullName>
    </submittedName>
</protein>
<reference evidence="6" key="1">
    <citation type="submission" date="2019-04" db="EMBL/GenBank/DDBJ databases">
        <title>Friends and foes A comparative genomics study of 23 Aspergillus species from section Flavi.</title>
        <authorList>
            <consortium name="DOE Joint Genome Institute"/>
            <person name="Kjaerbolling I."/>
            <person name="Vesth T."/>
            <person name="Frisvad J.C."/>
            <person name="Nybo J.L."/>
            <person name="Theobald S."/>
            <person name="Kildgaard S."/>
            <person name="Isbrandt T."/>
            <person name="Kuo A."/>
            <person name="Sato A."/>
            <person name="Lyhne E.K."/>
            <person name="Kogle M.E."/>
            <person name="Wiebenga A."/>
            <person name="Kun R.S."/>
            <person name="Lubbers R.J."/>
            <person name="Makela M.R."/>
            <person name="Barry K."/>
            <person name="Chovatia M."/>
            <person name="Clum A."/>
            <person name="Daum C."/>
            <person name="Haridas S."/>
            <person name="He G."/>
            <person name="LaButti K."/>
            <person name="Lipzen A."/>
            <person name="Mondo S."/>
            <person name="Riley R."/>
            <person name="Salamov A."/>
            <person name="Simmons B.A."/>
            <person name="Magnuson J.K."/>
            <person name="Henrissat B."/>
            <person name="Mortensen U.H."/>
            <person name="Larsen T.O."/>
            <person name="Devries R.P."/>
            <person name="Grigoriev I.V."/>
            <person name="Machida M."/>
            <person name="Baker S.E."/>
            <person name="Andersen M.R."/>
        </authorList>
    </citation>
    <scope>NUCLEOTIDE SEQUENCE [LARGE SCALE GENOMIC DNA]</scope>
    <source>
        <strain evidence="6">CBS 121.62</strain>
    </source>
</reference>
<dbReference type="InterPro" id="IPR045063">
    <property type="entry name" value="Dynamin_N"/>
</dbReference>
<dbReference type="GO" id="GO:0003924">
    <property type="term" value="F:GTPase activity"/>
    <property type="evidence" value="ECO:0007669"/>
    <property type="project" value="InterPro"/>
</dbReference>
<feature type="region of interest" description="Disordered" evidence="3">
    <location>
        <begin position="777"/>
        <end position="819"/>
    </location>
</feature>
<dbReference type="VEuPathDB" id="FungiDB:F9C07_2262609"/>
<dbReference type="CDD" id="cd08771">
    <property type="entry name" value="DLP_1"/>
    <property type="match status" value="1"/>
</dbReference>
<dbReference type="GO" id="GO:0016559">
    <property type="term" value="P:peroxisome fission"/>
    <property type="evidence" value="ECO:0007669"/>
    <property type="project" value="TreeGrafter"/>
</dbReference>
<evidence type="ECO:0000259" key="5">
    <source>
        <dbReference type="PROSITE" id="PS51718"/>
    </source>
</evidence>
<dbReference type="GO" id="GO:0005874">
    <property type="term" value="C:microtubule"/>
    <property type="evidence" value="ECO:0007669"/>
    <property type="project" value="TreeGrafter"/>
</dbReference>
<dbReference type="GO" id="GO:0016020">
    <property type="term" value="C:membrane"/>
    <property type="evidence" value="ECO:0007669"/>
    <property type="project" value="TreeGrafter"/>
</dbReference>
<dbReference type="PANTHER" id="PTHR11566:SF21">
    <property type="entry name" value="DYNAMIN RELATED PROTEIN 1, ISOFORM A"/>
    <property type="match status" value="1"/>
</dbReference>
<proteinExistence type="predicted"/>
<dbReference type="InterPro" id="IPR022812">
    <property type="entry name" value="Dynamin"/>
</dbReference>
<dbReference type="InterPro" id="IPR030381">
    <property type="entry name" value="G_DYNAMIN_dom"/>
</dbReference>
<dbReference type="Gene3D" id="3.40.50.300">
    <property type="entry name" value="P-loop containing nucleotide triphosphate hydrolases"/>
    <property type="match status" value="1"/>
</dbReference>
<dbReference type="Pfam" id="PF01031">
    <property type="entry name" value="Dynamin_M"/>
    <property type="match status" value="1"/>
</dbReference>
<dbReference type="GO" id="GO:0048312">
    <property type="term" value="P:intracellular distribution of mitochondria"/>
    <property type="evidence" value="ECO:0007669"/>
    <property type="project" value="TreeGrafter"/>
</dbReference>
<feature type="domain" description="GED" evidence="4">
    <location>
        <begin position="608"/>
        <end position="699"/>
    </location>
</feature>
<evidence type="ECO:0000259" key="4">
    <source>
        <dbReference type="PROSITE" id="PS51388"/>
    </source>
</evidence>
<dbReference type="FunFam" id="3.40.50.300:FF:001425">
    <property type="entry name" value="Dynamin GTPase, putative"/>
    <property type="match status" value="1"/>
</dbReference>
<evidence type="ECO:0000256" key="3">
    <source>
        <dbReference type="SAM" id="MobiDB-lite"/>
    </source>
</evidence>
<dbReference type="InterPro" id="IPR000375">
    <property type="entry name" value="Dynamin_stalk"/>
</dbReference>
<dbReference type="Proteomes" id="UP000325434">
    <property type="component" value="Unassembled WGS sequence"/>
</dbReference>
<dbReference type="SMART" id="SM00053">
    <property type="entry name" value="DYNc"/>
    <property type="match status" value="1"/>
</dbReference>
<keyword evidence="6" id="KW-0378">Hydrolase</keyword>
<dbReference type="EMBL" id="ML734551">
    <property type="protein sequence ID" value="KAB8253324.1"/>
    <property type="molecule type" value="Genomic_DNA"/>
</dbReference>
<dbReference type="PROSITE" id="PS51388">
    <property type="entry name" value="GED"/>
    <property type="match status" value="1"/>
</dbReference>
<dbReference type="AlphaFoldDB" id="A0A5N6HHK8"/>
<dbReference type="PANTHER" id="PTHR11566">
    <property type="entry name" value="DYNAMIN"/>
    <property type="match status" value="1"/>
</dbReference>
<evidence type="ECO:0000313" key="6">
    <source>
        <dbReference type="EMBL" id="KAB8253324.1"/>
    </source>
</evidence>
<feature type="domain" description="Dynamin-type G" evidence="5">
    <location>
        <begin position="37"/>
        <end position="321"/>
    </location>
</feature>
<dbReference type="InterPro" id="IPR001401">
    <property type="entry name" value="Dynamin_GTPase"/>
</dbReference>
<dbReference type="VEuPathDB" id="FungiDB:AFLA_007788"/>
<gene>
    <name evidence="6" type="ORF">BDV35DRAFT_399278</name>
</gene>
<dbReference type="GO" id="GO:0000266">
    <property type="term" value="P:mitochondrial fission"/>
    <property type="evidence" value="ECO:0007669"/>
    <property type="project" value="TreeGrafter"/>
</dbReference>
<evidence type="ECO:0000256" key="1">
    <source>
        <dbReference type="ARBA" id="ARBA00022741"/>
    </source>
</evidence>
<dbReference type="InterPro" id="IPR027417">
    <property type="entry name" value="P-loop_NTPase"/>
</dbReference>
<dbReference type="GO" id="GO:0005525">
    <property type="term" value="F:GTP binding"/>
    <property type="evidence" value="ECO:0007669"/>
    <property type="project" value="InterPro"/>
</dbReference>
<dbReference type="GO" id="GO:0005739">
    <property type="term" value="C:mitochondrion"/>
    <property type="evidence" value="ECO:0007669"/>
    <property type="project" value="TreeGrafter"/>
</dbReference>
<dbReference type="GO" id="GO:0006897">
    <property type="term" value="P:endocytosis"/>
    <property type="evidence" value="ECO:0007669"/>
    <property type="project" value="TreeGrafter"/>
</dbReference>
<dbReference type="SUPFAM" id="SSF52540">
    <property type="entry name" value="P-loop containing nucleoside triphosphate hydrolases"/>
    <property type="match status" value="1"/>
</dbReference>
<dbReference type="Gene3D" id="1.20.120.1240">
    <property type="entry name" value="Dynamin, middle domain"/>
    <property type="match status" value="1"/>
</dbReference>
<dbReference type="InterPro" id="IPR020850">
    <property type="entry name" value="GED_dom"/>
</dbReference>